<comment type="caution">
    <text evidence="1">The sequence shown here is derived from an EMBL/GenBank/DDBJ whole genome shotgun (WGS) entry which is preliminary data.</text>
</comment>
<reference evidence="1 2" key="1">
    <citation type="journal article" date="2016" name="Nat. Commun.">
        <title>Thousands of microbial genomes shed light on interconnected biogeochemical processes in an aquifer system.</title>
        <authorList>
            <person name="Anantharaman K."/>
            <person name="Brown C.T."/>
            <person name="Hug L.A."/>
            <person name="Sharon I."/>
            <person name="Castelle C.J."/>
            <person name="Probst A.J."/>
            <person name="Thomas B.C."/>
            <person name="Singh A."/>
            <person name="Wilkins M.J."/>
            <person name="Karaoz U."/>
            <person name="Brodie E.L."/>
            <person name="Williams K.H."/>
            <person name="Hubbard S.S."/>
            <person name="Banfield J.F."/>
        </authorList>
    </citation>
    <scope>NUCLEOTIDE SEQUENCE [LARGE SCALE GENOMIC DNA]</scope>
</reference>
<dbReference type="EMBL" id="METP01000040">
    <property type="protein sequence ID" value="OGC05468.1"/>
    <property type="molecule type" value="Genomic_DNA"/>
</dbReference>
<gene>
    <name evidence="1" type="ORF">A3H38_05745</name>
</gene>
<dbReference type="AlphaFoldDB" id="A0A1F4RBC3"/>
<sequence length="99" mass="11393">MAYFLNRATLKLHGGRINVKSLKQQARARLNNLLMAKRLGHVVGANGYRLFQRRYKLYSPDGVQTRANVGWGENFLRRLSFGENRAFIVKLEKGLRCCP</sequence>
<proteinExistence type="predicted"/>
<organism evidence="1 2">
    <name type="scientific">candidate division WOR-1 bacterium RIFCSPLOWO2_02_FULL_46_20</name>
    <dbReference type="NCBI Taxonomy" id="1802567"/>
    <lineage>
        <taxon>Bacteria</taxon>
        <taxon>Bacillati</taxon>
        <taxon>Saganbacteria</taxon>
    </lineage>
</organism>
<name>A0A1F4RBC3_UNCSA</name>
<dbReference type="Proteomes" id="UP000176938">
    <property type="component" value="Unassembled WGS sequence"/>
</dbReference>
<evidence type="ECO:0000313" key="1">
    <source>
        <dbReference type="EMBL" id="OGC05468.1"/>
    </source>
</evidence>
<protein>
    <submittedName>
        <fullName evidence="1">Uncharacterized protein</fullName>
    </submittedName>
</protein>
<accession>A0A1F4RBC3</accession>
<evidence type="ECO:0000313" key="2">
    <source>
        <dbReference type="Proteomes" id="UP000176938"/>
    </source>
</evidence>